<dbReference type="Pfam" id="PF01238">
    <property type="entry name" value="PMI_typeI_C"/>
    <property type="match status" value="1"/>
</dbReference>
<keyword evidence="16" id="KW-1185">Reference proteome</keyword>
<evidence type="ECO:0000313" key="16">
    <source>
        <dbReference type="Proteomes" id="UP000094043"/>
    </source>
</evidence>
<evidence type="ECO:0000256" key="5">
    <source>
        <dbReference type="ARBA" id="ARBA00011956"/>
    </source>
</evidence>
<comment type="cofactor">
    <cofactor evidence="11 12">
        <name>Zn(2+)</name>
        <dbReference type="ChEBI" id="CHEBI:29105"/>
    </cofactor>
    <text evidence="11 12">Binds 1 zinc ion per subunit.</text>
</comment>
<evidence type="ECO:0000256" key="9">
    <source>
        <dbReference type="ARBA" id="ARBA00023235"/>
    </source>
</evidence>
<comment type="pathway">
    <text evidence="3 14">Nucleotide-sugar biosynthesis; GDP-alpha-D-mannose biosynthesis; alpha-D-mannose 1-phosphate from D-fructose 6-phosphate: step 1/2.</text>
</comment>
<dbReference type="NCBIfam" id="TIGR00218">
    <property type="entry name" value="manA"/>
    <property type="match status" value="1"/>
</dbReference>
<dbReference type="CDD" id="cd07011">
    <property type="entry name" value="cupin_PMI_type_I_N"/>
    <property type="match status" value="1"/>
</dbReference>
<proteinExistence type="inferred from homology"/>
<keyword evidence="9 12" id="KW-0413">Isomerase</keyword>
<evidence type="ECO:0000256" key="11">
    <source>
        <dbReference type="PIRSR" id="PIRSR001480-2"/>
    </source>
</evidence>
<evidence type="ECO:0000256" key="8">
    <source>
        <dbReference type="ARBA" id="ARBA00022833"/>
    </source>
</evidence>
<sequence length="438" mass="48299">MADSVFKVIPGVQSYAWGKKGTLSLAAQFGSICIPGFEIDDNKTYAELWMGTHPTLPTKLPDETLLPDHLKSHPELIGSGVASKFEDCKDGSLPFLFKVLSIGTALSIQAHPDKKLARKLFDERPTVYKDPNHKPEMAIALSPFLAFLNFLPLPILLLHLLTVPELGPLVPFSLTESLASSLDLPTTRPPNVSLYQSATSSPTTKQKEILKEIFNALISANKELVDVVISKLVRRYEKKQDIKENEKGLVELTLMLNRQYPNDVGVLCVFMLNVIELKRGEAVFLGANEPHAYIRGDIIECMATSDNVVRAGLTPKYRDVSTLVSMLTYEAGPGNKQLLRPTLFQPDDESTKLYNPPIEEFSVLRIELAKGTKATHRKVEGPSLAVVTEGKGAVSISGTQKKIKLQRGEVIFLGAGSTVEWEAFENIEIFRAFVEAGK</sequence>
<dbReference type="PROSITE" id="PS00966">
    <property type="entry name" value="PMI_I_2"/>
    <property type="match status" value="1"/>
</dbReference>
<dbReference type="Pfam" id="PF20512">
    <property type="entry name" value="PMI_typeI_hel"/>
    <property type="match status" value="1"/>
</dbReference>
<dbReference type="InterPro" id="IPR011051">
    <property type="entry name" value="RmlC_Cupin_sf"/>
</dbReference>
<evidence type="ECO:0000256" key="14">
    <source>
        <dbReference type="RuleBase" id="RU004248"/>
    </source>
</evidence>
<dbReference type="InterPro" id="IPR046457">
    <property type="entry name" value="PMI_typeI_cat"/>
</dbReference>
<evidence type="ECO:0000313" key="15">
    <source>
        <dbReference type="EMBL" id="WVN90832.1"/>
    </source>
</evidence>
<feature type="binding site" evidence="11">
    <location>
        <position position="111"/>
    </location>
    <ligand>
        <name>Zn(2+)</name>
        <dbReference type="ChEBI" id="CHEBI:29105"/>
    </ligand>
</feature>
<comment type="catalytic activity">
    <reaction evidence="1 12">
        <text>D-mannose 6-phosphate = D-fructose 6-phosphate</text>
        <dbReference type="Rhea" id="RHEA:12356"/>
        <dbReference type="ChEBI" id="CHEBI:58735"/>
        <dbReference type="ChEBI" id="CHEBI:61527"/>
        <dbReference type="EC" id="5.3.1.8"/>
    </reaction>
</comment>
<keyword evidence="8 11" id="KW-0862">Zinc</keyword>
<name>A0A1E3IVN5_9TREE</name>
<reference evidence="15" key="1">
    <citation type="submission" date="2016-06" db="EMBL/GenBank/DDBJ databases">
        <authorList>
            <person name="Cuomo C."/>
            <person name="Litvintseva A."/>
            <person name="Heitman J."/>
            <person name="Chen Y."/>
            <person name="Sun S."/>
            <person name="Springer D."/>
            <person name="Dromer F."/>
            <person name="Young S."/>
            <person name="Zeng Q."/>
            <person name="Chapman S."/>
            <person name="Gujja S."/>
            <person name="Saif S."/>
            <person name="Birren B."/>
        </authorList>
    </citation>
    <scope>NUCLEOTIDE SEQUENCE</scope>
    <source>
        <strain evidence="15">CBS 7841</strain>
    </source>
</reference>
<dbReference type="GO" id="GO:0004476">
    <property type="term" value="F:mannose-6-phosphate isomerase activity"/>
    <property type="evidence" value="ECO:0007669"/>
    <property type="project" value="UniProtKB-EC"/>
</dbReference>
<evidence type="ECO:0000256" key="12">
    <source>
        <dbReference type="RuleBase" id="RU000611"/>
    </source>
</evidence>
<dbReference type="InterPro" id="IPR014710">
    <property type="entry name" value="RmlC-like_jellyroll"/>
</dbReference>
<dbReference type="Pfam" id="PF20511">
    <property type="entry name" value="PMI_typeI_cat"/>
    <property type="match status" value="1"/>
</dbReference>
<dbReference type="EMBL" id="CP143791">
    <property type="protein sequence ID" value="WVN90832.1"/>
    <property type="molecule type" value="Genomic_DNA"/>
</dbReference>
<protein>
    <recommendedName>
        <fullName evidence="6 12">Mannose-6-phosphate isomerase</fullName>
        <ecNumber evidence="5 12">5.3.1.8</ecNumber>
    </recommendedName>
</protein>
<dbReference type="Gene3D" id="1.10.441.10">
    <property type="entry name" value="Phosphomannose Isomerase, domain 2"/>
    <property type="match status" value="1"/>
</dbReference>
<dbReference type="GO" id="GO:0008270">
    <property type="term" value="F:zinc ion binding"/>
    <property type="evidence" value="ECO:0007669"/>
    <property type="project" value="InterPro"/>
</dbReference>
<dbReference type="InterPro" id="IPR046456">
    <property type="entry name" value="PMI_typeI_C"/>
</dbReference>
<feature type="binding site" evidence="11">
    <location>
        <position position="291"/>
    </location>
    <ligand>
        <name>Zn(2+)</name>
        <dbReference type="ChEBI" id="CHEBI:29105"/>
    </ligand>
</feature>
<dbReference type="VEuPathDB" id="FungiDB:L203_00782"/>
<evidence type="ECO:0000256" key="13">
    <source>
        <dbReference type="RuleBase" id="RU004189"/>
    </source>
</evidence>
<evidence type="ECO:0000256" key="6">
    <source>
        <dbReference type="ARBA" id="ARBA00018236"/>
    </source>
</evidence>
<evidence type="ECO:0000256" key="3">
    <source>
        <dbReference type="ARBA" id="ARBA00004666"/>
    </source>
</evidence>
<dbReference type="Proteomes" id="UP000094043">
    <property type="component" value="Chromosome 8"/>
</dbReference>
<dbReference type="InterPro" id="IPR016305">
    <property type="entry name" value="Mannose-6-P_Isomerase"/>
</dbReference>
<organism evidence="15 16">
    <name type="scientific">Cryptococcus depauperatus CBS 7841</name>
    <dbReference type="NCBI Taxonomy" id="1295531"/>
    <lineage>
        <taxon>Eukaryota</taxon>
        <taxon>Fungi</taxon>
        <taxon>Dikarya</taxon>
        <taxon>Basidiomycota</taxon>
        <taxon>Agaricomycotina</taxon>
        <taxon>Tremellomycetes</taxon>
        <taxon>Tremellales</taxon>
        <taxon>Cryptococcaceae</taxon>
        <taxon>Cryptococcus</taxon>
    </lineage>
</organism>
<dbReference type="FunFam" id="2.60.120.10:FF:000044">
    <property type="entry name" value="Mannose-6-phosphate isomerase"/>
    <property type="match status" value="1"/>
</dbReference>
<evidence type="ECO:0000256" key="2">
    <source>
        <dbReference type="ARBA" id="ARBA00002564"/>
    </source>
</evidence>
<dbReference type="AlphaFoldDB" id="A0A1E3IVN5"/>
<feature type="binding site" evidence="11">
    <location>
        <position position="109"/>
    </location>
    <ligand>
        <name>Zn(2+)</name>
        <dbReference type="ChEBI" id="CHEBI:29105"/>
    </ligand>
</feature>
<feature type="binding site" evidence="11">
    <location>
        <position position="136"/>
    </location>
    <ligand>
        <name>Zn(2+)</name>
        <dbReference type="ChEBI" id="CHEBI:29105"/>
    </ligand>
</feature>
<dbReference type="PANTHER" id="PTHR10309">
    <property type="entry name" value="MANNOSE-6-PHOSPHATE ISOMERASE"/>
    <property type="match status" value="1"/>
</dbReference>
<dbReference type="PIRSF" id="PIRSF001480">
    <property type="entry name" value="Mannose-6-phosphate_isomerase"/>
    <property type="match status" value="1"/>
</dbReference>
<evidence type="ECO:0000256" key="1">
    <source>
        <dbReference type="ARBA" id="ARBA00000757"/>
    </source>
</evidence>
<gene>
    <name evidence="15" type="ORF">L203_106075</name>
</gene>
<dbReference type="OrthoDB" id="6605218at2759"/>
<evidence type="ECO:0000256" key="4">
    <source>
        <dbReference type="ARBA" id="ARBA00010772"/>
    </source>
</evidence>
<dbReference type="PRINTS" id="PR00714">
    <property type="entry name" value="MAN6PISMRASE"/>
</dbReference>
<reference evidence="15" key="2">
    <citation type="journal article" date="2022" name="Elife">
        <title>Obligate sexual reproduction of a homothallic fungus closely related to the Cryptococcus pathogenic species complex.</title>
        <authorList>
            <person name="Passer A.R."/>
            <person name="Clancey S.A."/>
            <person name="Shea T."/>
            <person name="David-Palma M."/>
            <person name="Averette A.F."/>
            <person name="Boekhout T."/>
            <person name="Porcel B.M."/>
            <person name="Nowrousian M."/>
            <person name="Cuomo C.A."/>
            <person name="Sun S."/>
            <person name="Heitman J."/>
            <person name="Coelho M.A."/>
        </authorList>
    </citation>
    <scope>NUCLEOTIDE SEQUENCE</scope>
    <source>
        <strain evidence="15">CBS 7841</strain>
    </source>
</reference>
<dbReference type="InterPro" id="IPR001250">
    <property type="entry name" value="Man6P_Isoase-1"/>
</dbReference>
<dbReference type="KEGG" id="cdep:91090283"/>
<dbReference type="GO" id="GO:0009298">
    <property type="term" value="P:GDP-mannose biosynthetic process"/>
    <property type="evidence" value="ECO:0007669"/>
    <property type="project" value="UniProtKB-UniPathway"/>
</dbReference>
<dbReference type="InterPro" id="IPR018050">
    <property type="entry name" value="Pmannose_isomerase-type1_CS"/>
</dbReference>
<dbReference type="GO" id="GO:0005829">
    <property type="term" value="C:cytosol"/>
    <property type="evidence" value="ECO:0007669"/>
    <property type="project" value="TreeGrafter"/>
</dbReference>
<evidence type="ECO:0000256" key="10">
    <source>
        <dbReference type="PIRSR" id="PIRSR001480-1"/>
    </source>
</evidence>
<feature type="active site" evidence="10">
    <location>
        <position position="310"/>
    </location>
</feature>
<comment type="function">
    <text evidence="2">Involved in the synthesis of the GDP-mannose and dolichol-phosphate-mannose required for a number of critical mannosyl transfer reactions.</text>
</comment>
<dbReference type="SUPFAM" id="SSF51182">
    <property type="entry name" value="RmlC-like cupins"/>
    <property type="match status" value="1"/>
</dbReference>
<dbReference type="EC" id="5.3.1.8" evidence="5 12"/>
<reference evidence="15" key="3">
    <citation type="submission" date="2024-01" db="EMBL/GenBank/DDBJ databases">
        <authorList>
            <person name="Coelho M.A."/>
            <person name="David-Palma M."/>
            <person name="Shea T."/>
            <person name="Sun S."/>
            <person name="Cuomo C.A."/>
            <person name="Heitman J."/>
        </authorList>
    </citation>
    <scope>NUCLEOTIDE SEQUENCE</scope>
    <source>
        <strain evidence="15">CBS 7841</strain>
    </source>
</reference>
<comment type="similarity">
    <text evidence="4 13">Belongs to the mannose-6-phosphate isomerase type 1 family.</text>
</comment>
<dbReference type="InterPro" id="IPR046458">
    <property type="entry name" value="PMI_typeI_hel"/>
</dbReference>
<dbReference type="Gene3D" id="2.60.120.10">
    <property type="entry name" value="Jelly Rolls"/>
    <property type="match status" value="2"/>
</dbReference>
<accession>A0A1E3IVN5</accession>
<dbReference type="PANTHER" id="PTHR10309:SF0">
    <property type="entry name" value="MANNOSE-6-PHOSPHATE ISOMERASE"/>
    <property type="match status" value="1"/>
</dbReference>
<keyword evidence="7 11" id="KW-0479">Metal-binding</keyword>
<dbReference type="PROSITE" id="PS00965">
    <property type="entry name" value="PMI_I_1"/>
    <property type="match status" value="1"/>
</dbReference>
<dbReference type="GO" id="GO:0005975">
    <property type="term" value="P:carbohydrate metabolic process"/>
    <property type="evidence" value="ECO:0007669"/>
    <property type="project" value="InterPro"/>
</dbReference>
<dbReference type="RefSeq" id="XP_066071532.1">
    <property type="nucleotide sequence ID" value="XM_066215435.1"/>
</dbReference>
<evidence type="ECO:0000256" key="7">
    <source>
        <dbReference type="ARBA" id="ARBA00022723"/>
    </source>
</evidence>
<dbReference type="GeneID" id="91090283"/>